<dbReference type="PANTHER" id="PTHR18901">
    <property type="entry name" value="2-DEOXYGLUCOSE-6-PHOSPHATE PHOSPHATASE 2"/>
    <property type="match status" value="1"/>
</dbReference>
<dbReference type="OrthoDB" id="40579at2759"/>
<evidence type="ECO:0000313" key="2">
    <source>
        <dbReference type="Proteomes" id="UP000076722"/>
    </source>
</evidence>
<dbReference type="Proteomes" id="UP000076722">
    <property type="component" value="Unassembled WGS sequence"/>
</dbReference>
<dbReference type="EMBL" id="KV419395">
    <property type="protein sequence ID" value="KZS98176.1"/>
    <property type="molecule type" value="Genomic_DNA"/>
</dbReference>
<dbReference type="SUPFAM" id="SSF56784">
    <property type="entry name" value="HAD-like"/>
    <property type="match status" value="1"/>
</dbReference>
<dbReference type="InterPro" id="IPR023198">
    <property type="entry name" value="PGP-like_dom2"/>
</dbReference>
<dbReference type="Gene3D" id="1.10.150.240">
    <property type="entry name" value="Putative phosphatase, domain 2"/>
    <property type="match status" value="1"/>
</dbReference>
<dbReference type="Pfam" id="PF00702">
    <property type="entry name" value="Hydrolase"/>
    <property type="match status" value="1"/>
</dbReference>
<gene>
    <name evidence="1" type="ORF">SISNIDRAFT_448339</name>
</gene>
<organism evidence="1 2">
    <name type="scientific">Sistotremastrum niveocremeum HHB9708</name>
    <dbReference type="NCBI Taxonomy" id="1314777"/>
    <lineage>
        <taxon>Eukaryota</taxon>
        <taxon>Fungi</taxon>
        <taxon>Dikarya</taxon>
        <taxon>Basidiomycota</taxon>
        <taxon>Agaricomycotina</taxon>
        <taxon>Agaricomycetes</taxon>
        <taxon>Sistotremastrales</taxon>
        <taxon>Sistotremastraceae</taxon>
        <taxon>Sertulicium</taxon>
        <taxon>Sertulicium niveocremeum</taxon>
    </lineage>
</organism>
<proteinExistence type="predicted"/>
<dbReference type="GO" id="GO:0016791">
    <property type="term" value="F:phosphatase activity"/>
    <property type="evidence" value="ECO:0007669"/>
    <property type="project" value="TreeGrafter"/>
</dbReference>
<dbReference type="InterPro" id="IPR023214">
    <property type="entry name" value="HAD_sf"/>
</dbReference>
<dbReference type="AlphaFoldDB" id="A0A164ZWY0"/>
<accession>A0A164ZWY0</accession>
<dbReference type="SFLD" id="SFLDG01129">
    <property type="entry name" value="C1.5:_HAD__Beta-PGM__Phosphata"/>
    <property type="match status" value="1"/>
</dbReference>
<evidence type="ECO:0000313" key="1">
    <source>
        <dbReference type="EMBL" id="KZS98176.1"/>
    </source>
</evidence>
<dbReference type="Gene3D" id="3.40.50.1000">
    <property type="entry name" value="HAD superfamily/HAD-like"/>
    <property type="match status" value="1"/>
</dbReference>
<name>A0A164ZWY0_9AGAM</name>
<dbReference type="STRING" id="1314777.A0A164ZWY0"/>
<sequence length="263" mass="28823">MSSQSLIAPIDYVLFDMDGLLIDSERIYTEVTNQILARYGKEMTWEIKAGLMGKPERPAAEHLLSFFPDIDLTVDQYLSERKIGQDALWPTVRPLPGAQKLVEHLSEHKIPIAVATSSIRRNYLLKSTPNRALFDLFGKNVVCADDGLIGPKRGKPCPDIFLVAAKLLGKEVGTGDLGANPNDESKPVSGEEKIVRGRGLVFEDAVPGVLAAQRAGMKVIWVPDERLLALGDSAGFTGDLKADQTLNSLEAFIPEQWGLPPYQ</sequence>
<reference evidence="1 2" key="1">
    <citation type="journal article" date="2016" name="Mol. Biol. Evol.">
        <title>Comparative Genomics of Early-Diverging Mushroom-Forming Fungi Provides Insights into the Origins of Lignocellulose Decay Capabilities.</title>
        <authorList>
            <person name="Nagy L.G."/>
            <person name="Riley R."/>
            <person name="Tritt A."/>
            <person name="Adam C."/>
            <person name="Daum C."/>
            <person name="Floudas D."/>
            <person name="Sun H."/>
            <person name="Yadav J.S."/>
            <person name="Pangilinan J."/>
            <person name="Larsson K.H."/>
            <person name="Matsuura K."/>
            <person name="Barry K."/>
            <person name="Labutti K."/>
            <person name="Kuo R."/>
            <person name="Ohm R.A."/>
            <person name="Bhattacharya S.S."/>
            <person name="Shirouzu T."/>
            <person name="Yoshinaga Y."/>
            <person name="Martin F.M."/>
            <person name="Grigoriev I.V."/>
            <person name="Hibbett D.S."/>
        </authorList>
    </citation>
    <scope>NUCLEOTIDE SEQUENCE [LARGE SCALE GENOMIC DNA]</scope>
    <source>
        <strain evidence="1 2">HHB9708</strain>
    </source>
</reference>
<dbReference type="InterPro" id="IPR036412">
    <property type="entry name" value="HAD-like_sf"/>
</dbReference>
<dbReference type="PANTHER" id="PTHR18901:SF38">
    <property type="entry name" value="PSEUDOURIDINE-5'-PHOSPHATASE"/>
    <property type="match status" value="1"/>
</dbReference>
<keyword evidence="2" id="KW-1185">Reference proteome</keyword>
<dbReference type="SFLD" id="SFLDS00003">
    <property type="entry name" value="Haloacid_Dehalogenase"/>
    <property type="match status" value="1"/>
</dbReference>
<dbReference type="FunFam" id="1.10.150.240:FF:000001">
    <property type="entry name" value="Haloacid dehalogenase-like hydrolase domain"/>
    <property type="match status" value="1"/>
</dbReference>
<protein>
    <submittedName>
        <fullName evidence="1">HAD-like protein</fullName>
    </submittedName>
</protein>